<evidence type="ECO:0000313" key="2">
    <source>
        <dbReference type="EMBL" id="KAJ6809814.1"/>
    </source>
</evidence>
<sequence length="87" mass="9133">MEKSHPGKSLLRAGGTSITVPKLDLKIGKNDKKLKIASDSNIISINKGSGISYRSGGNEAKKHLTYSSKSSGGPCFSAKGNAEEQRA</sequence>
<name>A0AAX6F0J1_IRIPA</name>
<feature type="region of interest" description="Disordered" evidence="1">
    <location>
        <begin position="63"/>
        <end position="87"/>
    </location>
</feature>
<accession>A0AAX6F0J1</accession>
<evidence type="ECO:0000313" key="3">
    <source>
        <dbReference type="Proteomes" id="UP001140949"/>
    </source>
</evidence>
<organism evidence="2 3">
    <name type="scientific">Iris pallida</name>
    <name type="common">Sweet iris</name>
    <dbReference type="NCBI Taxonomy" id="29817"/>
    <lineage>
        <taxon>Eukaryota</taxon>
        <taxon>Viridiplantae</taxon>
        <taxon>Streptophyta</taxon>
        <taxon>Embryophyta</taxon>
        <taxon>Tracheophyta</taxon>
        <taxon>Spermatophyta</taxon>
        <taxon>Magnoliopsida</taxon>
        <taxon>Liliopsida</taxon>
        <taxon>Asparagales</taxon>
        <taxon>Iridaceae</taxon>
        <taxon>Iridoideae</taxon>
        <taxon>Irideae</taxon>
        <taxon>Iris</taxon>
    </lineage>
</organism>
<comment type="caution">
    <text evidence="2">The sequence shown here is derived from an EMBL/GenBank/DDBJ whole genome shotgun (WGS) entry which is preliminary data.</text>
</comment>
<dbReference type="AlphaFoldDB" id="A0AAX6F0J1"/>
<keyword evidence="3" id="KW-1185">Reference proteome</keyword>
<gene>
    <name evidence="2" type="ORF">M6B38_162740</name>
</gene>
<evidence type="ECO:0000256" key="1">
    <source>
        <dbReference type="SAM" id="MobiDB-lite"/>
    </source>
</evidence>
<proteinExistence type="predicted"/>
<dbReference type="Proteomes" id="UP001140949">
    <property type="component" value="Unassembled WGS sequence"/>
</dbReference>
<reference evidence="2" key="2">
    <citation type="submission" date="2023-04" db="EMBL/GenBank/DDBJ databases">
        <authorList>
            <person name="Bruccoleri R.E."/>
            <person name="Oakeley E.J."/>
            <person name="Faust A.-M."/>
            <person name="Dessus-Babus S."/>
            <person name="Altorfer M."/>
            <person name="Burckhardt D."/>
            <person name="Oertli M."/>
            <person name="Naumann U."/>
            <person name="Petersen F."/>
            <person name="Wong J."/>
        </authorList>
    </citation>
    <scope>NUCLEOTIDE SEQUENCE</scope>
    <source>
        <strain evidence="2">GSM-AAB239-AS_SAM_17_03QT</strain>
        <tissue evidence="2">Leaf</tissue>
    </source>
</reference>
<protein>
    <submittedName>
        <fullName evidence="2">Uncharacterized protein</fullName>
    </submittedName>
</protein>
<reference evidence="2" key="1">
    <citation type="journal article" date="2023" name="GigaByte">
        <title>Genome assembly of the bearded iris, Iris pallida Lam.</title>
        <authorList>
            <person name="Bruccoleri R.E."/>
            <person name="Oakeley E.J."/>
            <person name="Faust A.M.E."/>
            <person name="Altorfer M."/>
            <person name="Dessus-Babus S."/>
            <person name="Burckhardt D."/>
            <person name="Oertli M."/>
            <person name="Naumann U."/>
            <person name="Petersen F."/>
            <person name="Wong J."/>
        </authorList>
    </citation>
    <scope>NUCLEOTIDE SEQUENCE</scope>
    <source>
        <strain evidence="2">GSM-AAB239-AS_SAM_17_03QT</strain>
    </source>
</reference>
<dbReference type="EMBL" id="JANAVB010032952">
    <property type="protein sequence ID" value="KAJ6809814.1"/>
    <property type="molecule type" value="Genomic_DNA"/>
</dbReference>